<name>A0A0C2VHR1_9BACL</name>
<dbReference type="InterPro" id="IPR023833">
    <property type="entry name" value="Signal_pept_SipW-depend-type"/>
</dbReference>
<gene>
    <name evidence="2" type="ORF">KR50_14530</name>
</gene>
<dbReference type="OrthoDB" id="2660939at2"/>
<accession>A0A0C2VHR1</accession>
<keyword evidence="2" id="KW-0132">Cell division</keyword>
<keyword evidence="1" id="KW-0732">Signal</keyword>
<dbReference type="Proteomes" id="UP000031972">
    <property type="component" value="Unassembled WGS sequence"/>
</dbReference>
<dbReference type="PATRIC" id="fig|220754.4.peg.1477"/>
<dbReference type="RefSeq" id="WP_041056587.1">
    <property type="nucleotide sequence ID" value="NZ_JXRR01000013.1"/>
</dbReference>
<feature type="signal peptide" evidence="1">
    <location>
        <begin position="1"/>
        <end position="27"/>
    </location>
</feature>
<evidence type="ECO:0000313" key="3">
    <source>
        <dbReference type="Proteomes" id="UP000031972"/>
    </source>
</evidence>
<evidence type="ECO:0000256" key="1">
    <source>
        <dbReference type="SAM" id="SignalP"/>
    </source>
</evidence>
<dbReference type="InterPro" id="IPR022121">
    <property type="entry name" value="Peptidase_M73_camelysin"/>
</dbReference>
<organism evidence="2 3">
    <name type="scientific">Jeotgalibacillus campisalis</name>
    <dbReference type="NCBI Taxonomy" id="220754"/>
    <lineage>
        <taxon>Bacteria</taxon>
        <taxon>Bacillati</taxon>
        <taxon>Bacillota</taxon>
        <taxon>Bacilli</taxon>
        <taxon>Bacillales</taxon>
        <taxon>Caryophanaceae</taxon>
        <taxon>Jeotgalibacillus</taxon>
    </lineage>
</organism>
<dbReference type="AlphaFoldDB" id="A0A0C2VHR1"/>
<feature type="chain" id="PRO_5002157257" evidence="1">
    <location>
        <begin position="28"/>
        <end position="201"/>
    </location>
</feature>
<proteinExistence type="predicted"/>
<keyword evidence="3" id="KW-1185">Reference proteome</keyword>
<dbReference type="EMBL" id="JXRR01000013">
    <property type="protein sequence ID" value="KIL48417.1"/>
    <property type="molecule type" value="Genomic_DNA"/>
</dbReference>
<sequence>MGMKKKIAMGLAPAALGLTLMAGGTYAYFTDAAEANGTFAAGTLDIAVNPETIIDVDGMKPGDWMNRVFHLENNGSLDIPQVMLNSSYEVMDANNDNTEDFGKYIQVNFLENADKTGRAEYNDIIYQTTLYDLQSLTPDAVEKIIDEAFGEESGLDAGTSDTMFVQFEFIDNGSDQNQFQGDSLAITWEFIANQGEGEHIE</sequence>
<keyword evidence="2" id="KW-0131">Cell cycle</keyword>
<protein>
    <submittedName>
        <fullName evidence="2">Cell division protein FtsN</fullName>
    </submittedName>
</protein>
<evidence type="ECO:0000313" key="2">
    <source>
        <dbReference type="EMBL" id="KIL48417.1"/>
    </source>
</evidence>
<dbReference type="Pfam" id="PF12389">
    <property type="entry name" value="Peptidase_M73"/>
    <property type="match status" value="1"/>
</dbReference>
<dbReference type="GO" id="GO:0051301">
    <property type="term" value="P:cell division"/>
    <property type="evidence" value="ECO:0007669"/>
    <property type="project" value="UniProtKB-KW"/>
</dbReference>
<dbReference type="NCBIfam" id="TIGR04088">
    <property type="entry name" value="cognate_SipW"/>
    <property type="match status" value="1"/>
</dbReference>
<comment type="caution">
    <text evidence="2">The sequence shown here is derived from an EMBL/GenBank/DDBJ whole genome shotgun (WGS) entry which is preliminary data.</text>
</comment>
<reference evidence="2 3" key="1">
    <citation type="submission" date="2015-01" db="EMBL/GenBank/DDBJ databases">
        <title>Jeotgalibacillus campisalis genome sequencing.</title>
        <authorList>
            <person name="Goh K.M."/>
            <person name="Chan K.-G."/>
            <person name="Yaakop A.S."/>
            <person name="Ee R."/>
            <person name="Gan H.M."/>
            <person name="Chan C.S."/>
        </authorList>
    </citation>
    <scope>NUCLEOTIDE SEQUENCE [LARGE SCALE GENOMIC DNA]</scope>
    <source>
        <strain evidence="2 3">SF-57</strain>
    </source>
</reference>